<dbReference type="PANTHER" id="PTHR42941">
    <property type="entry name" value="SLL1037 PROTEIN"/>
    <property type="match status" value="1"/>
</dbReference>
<organism evidence="2 3">
    <name type="scientific">Aphanothece hegewaldii CCALA 016</name>
    <dbReference type="NCBI Taxonomy" id="2107694"/>
    <lineage>
        <taxon>Bacteria</taxon>
        <taxon>Bacillati</taxon>
        <taxon>Cyanobacteriota</taxon>
        <taxon>Cyanophyceae</taxon>
        <taxon>Oscillatoriophycideae</taxon>
        <taxon>Chroococcales</taxon>
        <taxon>Aphanothecaceae</taxon>
        <taxon>Aphanothece</taxon>
    </lineage>
</organism>
<protein>
    <submittedName>
        <fullName evidence="2">C4-dicarboxylate ABC transporter substrate-binding protein</fullName>
    </submittedName>
</protein>
<accession>A0A2T1M1Y4</accession>
<dbReference type="RefSeq" id="WP_106455644.1">
    <property type="nucleotide sequence ID" value="NZ_PXOH01000003.1"/>
</dbReference>
<dbReference type="Pfam" id="PF16868">
    <property type="entry name" value="NMT1_3"/>
    <property type="match status" value="1"/>
</dbReference>
<dbReference type="InterPro" id="IPR011852">
    <property type="entry name" value="TRAP_TAXI"/>
</dbReference>
<reference evidence="2 3" key="2">
    <citation type="submission" date="2018-03" db="EMBL/GenBank/DDBJ databases">
        <authorList>
            <person name="Keele B.F."/>
        </authorList>
    </citation>
    <scope>NUCLEOTIDE SEQUENCE [LARGE SCALE GENOMIC DNA]</scope>
    <source>
        <strain evidence="2 3">CCALA 016</strain>
    </source>
</reference>
<dbReference type="PANTHER" id="PTHR42941:SF1">
    <property type="entry name" value="SLL1037 PROTEIN"/>
    <property type="match status" value="1"/>
</dbReference>
<dbReference type="NCBIfam" id="TIGR02122">
    <property type="entry name" value="TRAP_TAXI"/>
    <property type="match status" value="1"/>
</dbReference>
<evidence type="ECO:0000313" key="2">
    <source>
        <dbReference type="EMBL" id="PSF38722.1"/>
    </source>
</evidence>
<reference evidence="2 3" key="1">
    <citation type="submission" date="2018-03" db="EMBL/GenBank/DDBJ databases">
        <title>The ancient ancestry and fast evolution of plastids.</title>
        <authorList>
            <person name="Moore K.R."/>
            <person name="Magnabosco C."/>
            <person name="Momper L."/>
            <person name="Gold D.A."/>
            <person name="Bosak T."/>
            <person name="Fournier G.P."/>
        </authorList>
    </citation>
    <scope>NUCLEOTIDE SEQUENCE [LARGE SCALE GENOMIC DNA]</scope>
    <source>
        <strain evidence="2 3">CCALA 016</strain>
    </source>
</reference>
<evidence type="ECO:0000256" key="1">
    <source>
        <dbReference type="SAM" id="Phobius"/>
    </source>
</evidence>
<dbReference type="OrthoDB" id="252197at2"/>
<gene>
    <name evidence="2" type="ORF">C7H19_04235</name>
</gene>
<dbReference type="EMBL" id="PXOH01000003">
    <property type="protein sequence ID" value="PSF38722.1"/>
    <property type="molecule type" value="Genomic_DNA"/>
</dbReference>
<proteinExistence type="predicted"/>
<dbReference type="AlphaFoldDB" id="A0A2T1M1Y4"/>
<feature type="transmembrane region" description="Helical" evidence="1">
    <location>
        <begin position="9"/>
        <end position="30"/>
    </location>
</feature>
<dbReference type="CDD" id="cd13520">
    <property type="entry name" value="PBP2_TAXI_TRAP"/>
    <property type="match status" value="1"/>
</dbReference>
<keyword evidence="3" id="KW-1185">Reference proteome</keyword>
<keyword evidence="1" id="KW-0812">Transmembrane</keyword>
<dbReference type="SUPFAM" id="SSF53850">
    <property type="entry name" value="Periplasmic binding protein-like II"/>
    <property type="match status" value="1"/>
</dbReference>
<keyword evidence="1" id="KW-1133">Transmembrane helix</keyword>
<name>A0A2T1M1Y4_9CHRO</name>
<sequence>MEKIIQKKLGLYIVLFSLIIVGLLSFKWVYHSSKVTTLVLASGAKDGQYYAFAQALSKIVEKNNSKIKIQVIETEGSKKNKELIQQKKVQLAMLQSDTSIEPSVKVVSFLFPEMFHLIVREDSNINKVSELKGKRIALMPKGSGSYALFWPLSKHYGLKEQDFKTVLLSPEEAYKALDLGEVDAVFRVSALGNSALTQLLQKPEIKLVSIDQAAALQLTLPVLEESIIPKGAYNGFIPIPADDLPVVAVRAILVTHKNINFDLIYEITRILYESRNELVKENASAAMIRQPESIQSLGFSFHDGALAYYNQDQPNFFVTYAEPLGLLTSLSVLGISSLWQLRLWLNNKQKNRADQYNIELIKIIEQIHQTNDLHKLELIHRQLLKIFEQVVIDLDKDRISPESFQSFAFPWEVAITTVRHRETVILNSRLSNS</sequence>
<evidence type="ECO:0000313" key="3">
    <source>
        <dbReference type="Proteomes" id="UP000239001"/>
    </source>
</evidence>
<dbReference type="Gene3D" id="3.40.190.10">
    <property type="entry name" value="Periplasmic binding protein-like II"/>
    <property type="match status" value="2"/>
</dbReference>
<comment type="caution">
    <text evidence="2">The sequence shown here is derived from an EMBL/GenBank/DDBJ whole genome shotgun (WGS) entry which is preliminary data.</text>
</comment>
<dbReference type="Proteomes" id="UP000239001">
    <property type="component" value="Unassembled WGS sequence"/>
</dbReference>
<keyword evidence="1" id="KW-0472">Membrane</keyword>